<sequence length="166" mass="17444">MICGAFKKDYPMKKLIMAVAASAALAACGMQDEGGGAPQGGMVANALLARETATSANGFAAAGGAARAQTGTVTDDWIGRWTGPEGLFLEIAPGPSGGTYMIRNRYTLDDEATFEGRAEGNAIRLFRAGREELIRAGTGAETGFKWLAEKKDCLIVRQGVEGYCRD</sequence>
<protein>
    <recommendedName>
        <fullName evidence="4">Lipoprotein</fullName>
    </recommendedName>
</protein>
<organism evidence="2 3">
    <name type="scientific">Sphingomonas oleivorans</name>
    <dbReference type="NCBI Taxonomy" id="1735121"/>
    <lineage>
        <taxon>Bacteria</taxon>
        <taxon>Pseudomonadati</taxon>
        <taxon>Pseudomonadota</taxon>
        <taxon>Alphaproteobacteria</taxon>
        <taxon>Sphingomonadales</taxon>
        <taxon>Sphingomonadaceae</taxon>
        <taxon>Sphingomonas</taxon>
    </lineage>
</organism>
<evidence type="ECO:0000313" key="2">
    <source>
        <dbReference type="EMBL" id="PTQ12903.1"/>
    </source>
</evidence>
<name>A0A2T5G180_9SPHN</name>
<keyword evidence="1" id="KW-0732">Signal</keyword>
<gene>
    <name evidence="2" type="ORF">CLG96_01810</name>
</gene>
<feature type="signal peptide" evidence="1">
    <location>
        <begin position="1"/>
        <end position="26"/>
    </location>
</feature>
<keyword evidence="3" id="KW-1185">Reference proteome</keyword>
<evidence type="ECO:0000256" key="1">
    <source>
        <dbReference type="SAM" id="SignalP"/>
    </source>
</evidence>
<feature type="chain" id="PRO_5015450074" description="Lipoprotein" evidence="1">
    <location>
        <begin position="27"/>
        <end position="166"/>
    </location>
</feature>
<dbReference type="EMBL" id="NWBU01000004">
    <property type="protein sequence ID" value="PTQ12903.1"/>
    <property type="molecule type" value="Genomic_DNA"/>
</dbReference>
<dbReference type="PROSITE" id="PS51257">
    <property type="entry name" value="PROKAR_LIPOPROTEIN"/>
    <property type="match status" value="1"/>
</dbReference>
<evidence type="ECO:0000313" key="3">
    <source>
        <dbReference type="Proteomes" id="UP000244162"/>
    </source>
</evidence>
<proteinExistence type="predicted"/>
<reference evidence="2 3" key="1">
    <citation type="submission" date="2017-09" db="EMBL/GenBank/DDBJ databases">
        <title>Sphingomonas panjinensis sp.nov., isolated from oil-contaminated soil.</title>
        <authorList>
            <person name="Wang L."/>
            <person name="Chen L."/>
        </authorList>
    </citation>
    <scope>NUCLEOTIDE SEQUENCE [LARGE SCALE GENOMIC DNA]</scope>
    <source>
        <strain evidence="2 3">FW-11</strain>
    </source>
</reference>
<dbReference type="Proteomes" id="UP000244162">
    <property type="component" value="Unassembled WGS sequence"/>
</dbReference>
<comment type="caution">
    <text evidence="2">The sequence shown here is derived from an EMBL/GenBank/DDBJ whole genome shotgun (WGS) entry which is preliminary data.</text>
</comment>
<accession>A0A2T5G180</accession>
<dbReference type="AlphaFoldDB" id="A0A2T5G180"/>
<evidence type="ECO:0008006" key="4">
    <source>
        <dbReference type="Google" id="ProtNLM"/>
    </source>
</evidence>